<dbReference type="EMBL" id="JELY01001102">
    <property type="protein sequence ID" value="KYF56893.1"/>
    <property type="molecule type" value="Genomic_DNA"/>
</dbReference>
<comment type="pathway">
    <text evidence="1">Cofactor biosynthesis; (R)-pantothenate biosynthesis; (R)-pantoate from 3-methyl-2-oxobutanoate: step 2/2.</text>
</comment>
<dbReference type="EC" id="1.1.1.169" evidence="2"/>
<evidence type="ECO:0000256" key="1">
    <source>
        <dbReference type="ARBA" id="ARBA00004994"/>
    </source>
</evidence>
<evidence type="ECO:0000256" key="3">
    <source>
        <dbReference type="ARBA" id="ARBA00019465"/>
    </source>
</evidence>
<dbReference type="PANTHER" id="PTHR21708:SF45">
    <property type="entry name" value="2-DEHYDROPANTOATE 2-REDUCTASE"/>
    <property type="match status" value="1"/>
</dbReference>
<feature type="domain" description="Ketopantoate reductase N-terminal" evidence="6">
    <location>
        <begin position="3"/>
        <end position="104"/>
    </location>
</feature>
<dbReference type="NCBIfam" id="NF005089">
    <property type="entry name" value="PRK06522.1-4"/>
    <property type="match status" value="1"/>
</dbReference>
<dbReference type="Gene3D" id="3.40.50.720">
    <property type="entry name" value="NAD(P)-binding Rossmann-like Domain"/>
    <property type="match status" value="1"/>
</dbReference>
<dbReference type="Pfam" id="PF02558">
    <property type="entry name" value="ApbA"/>
    <property type="match status" value="1"/>
</dbReference>
<dbReference type="GO" id="GO:0005737">
    <property type="term" value="C:cytoplasm"/>
    <property type="evidence" value="ECO:0007669"/>
    <property type="project" value="TreeGrafter"/>
</dbReference>
<dbReference type="GO" id="GO:0008677">
    <property type="term" value="F:2-dehydropantoate 2-reductase activity"/>
    <property type="evidence" value="ECO:0007669"/>
    <property type="project" value="UniProtKB-EC"/>
</dbReference>
<organism evidence="8 9">
    <name type="scientific">Sorangium cellulosum</name>
    <name type="common">Polyangium cellulosum</name>
    <dbReference type="NCBI Taxonomy" id="56"/>
    <lineage>
        <taxon>Bacteria</taxon>
        <taxon>Pseudomonadati</taxon>
        <taxon>Myxococcota</taxon>
        <taxon>Polyangia</taxon>
        <taxon>Polyangiales</taxon>
        <taxon>Polyangiaceae</taxon>
        <taxon>Sorangium</taxon>
    </lineage>
</organism>
<dbReference type="SUPFAM" id="SSF48179">
    <property type="entry name" value="6-phosphogluconate dehydrogenase C-terminal domain-like"/>
    <property type="match status" value="1"/>
</dbReference>
<name>A0A150PMN0_SORCE</name>
<dbReference type="InterPro" id="IPR051402">
    <property type="entry name" value="KPR-Related"/>
</dbReference>
<dbReference type="SUPFAM" id="SSF51735">
    <property type="entry name" value="NAD(P)-binding Rossmann-fold domains"/>
    <property type="match status" value="1"/>
</dbReference>
<evidence type="ECO:0000256" key="5">
    <source>
        <dbReference type="ARBA" id="ARBA00048793"/>
    </source>
</evidence>
<gene>
    <name evidence="8" type="ORF">BE08_37105</name>
</gene>
<dbReference type="PANTHER" id="PTHR21708">
    <property type="entry name" value="PROBABLE 2-DEHYDROPANTOATE 2-REDUCTASE"/>
    <property type="match status" value="1"/>
</dbReference>
<evidence type="ECO:0000313" key="8">
    <source>
        <dbReference type="EMBL" id="KYF56893.1"/>
    </source>
</evidence>
<dbReference type="InterPro" id="IPR013328">
    <property type="entry name" value="6PGD_dom2"/>
</dbReference>
<dbReference type="UniPathway" id="UPA00028">
    <property type="reaction ID" value="UER00004"/>
</dbReference>
<evidence type="ECO:0000256" key="2">
    <source>
        <dbReference type="ARBA" id="ARBA00013014"/>
    </source>
</evidence>
<dbReference type="InterPro" id="IPR036291">
    <property type="entry name" value="NAD(P)-bd_dom_sf"/>
</dbReference>
<reference evidence="8 9" key="1">
    <citation type="submission" date="2014-02" db="EMBL/GenBank/DDBJ databases">
        <title>The small core and large imbalanced accessory genome model reveals a collaborative survival strategy of Sorangium cellulosum strains in nature.</title>
        <authorList>
            <person name="Han K."/>
            <person name="Peng R."/>
            <person name="Blom J."/>
            <person name="Li Y.-Z."/>
        </authorList>
    </citation>
    <scope>NUCLEOTIDE SEQUENCE [LARGE SCALE GENOMIC DNA]</scope>
    <source>
        <strain evidence="8 9">So0157-25</strain>
    </source>
</reference>
<dbReference type="Proteomes" id="UP000075420">
    <property type="component" value="Unassembled WGS sequence"/>
</dbReference>
<dbReference type="InterPro" id="IPR008927">
    <property type="entry name" value="6-PGluconate_DH-like_C_sf"/>
</dbReference>
<evidence type="ECO:0000256" key="4">
    <source>
        <dbReference type="ARBA" id="ARBA00032024"/>
    </source>
</evidence>
<dbReference type="Pfam" id="PF08546">
    <property type="entry name" value="ApbA_C"/>
    <property type="match status" value="1"/>
</dbReference>
<evidence type="ECO:0000259" key="6">
    <source>
        <dbReference type="Pfam" id="PF02558"/>
    </source>
</evidence>
<dbReference type="GO" id="GO:0015940">
    <property type="term" value="P:pantothenate biosynthetic process"/>
    <property type="evidence" value="ECO:0007669"/>
    <property type="project" value="UniProtKB-UniPathway"/>
</dbReference>
<protein>
    <recommendedName>
        <fullName evidence="3">2-dehydropantoate 2-reductase</fullName>
        <ecNumber evidence="2">1.1.1.169</ecNumber>
    </recommendedName>
    <alternativeName>
        <fullName evidence="4">Ketopantoate reductase</fullName>
    </alternativeName>
</protein>
<dbReference type="InterPro" id="IPR013332">
    <property type="entry name" value="KPR_N"/>
</dbReference>
<proteinExistence type="predicted"/>
<dbReference type="FunFam" id="1.10.1040.10:FF:000017">
    <property type="entry name" value="2-dehydropantoate 2-reductase"/>
    <property type="match status" value="1"/>
</dbReference>
<dbReference type="AlphaFoldDB" id="A0A150PMN0"/>
<accession>A0A150PMN0</accession>
<sequence>MKVAVYGLGAIGGLLGARLATAGCDVSAIARGENLAAVRRRGLLLQVDEEITRIPLRAAQDPAELGAQDVVIIAVKATAMIDVAARVAPLLRPDTIVVPAMNGVPWWFFAPENVPYAGTRLQSLDPGDVVARAIPLRQVVGCVVHLSGSTPEPGLVRVGRGNRLLLGEPAGGRSDRVGALVRLLKRAGFEAEASAGIRTDIWYKLWGNMTMNPVSVLTGATCDRMLDDPLVRGFCLEAMREAAAIGERIGCPIAQSGEDRMEVTRKLGAFKTSMLQDAEAGKPLEVDALVTVVHEIGKLTGVPTPTIDGLLGLVRLWGRTRGLVAG</sequence>
<feature type="domain" description="Ketopantoate reductase C-terminal" evidence="7">
    <location>
        <begin position="197"/>
        <end position="315"/>
    </location>
</feature>
<dbReference type="Gene3D" id="1.10.1040.10">
    <property type="entry name" value="N-(1-d-carboxylethyl)-l-norvaline Dehydrogenase, domain 2"/>
    <property type="match status" value="1"/>
</dbReference>
<dbReference type="InterPro" id="IPR013752">
    <property type="entry name" value="KPA_reductase"/>
</dbReference>
<evidence type="ECO:0000259" key="7">
    <source>
        <dbReference type="Pfam" id="PF08546"/>
    </source>
</evidence>
<evidence type="ECO:0000313" key="9">
    <source>
        <dbReference type="Proteomes" id="UP000075420"/>
    </source>
</evidence>
<comment type="catalytic activity">
    <reaction evidence="5">
        <text>(R)-pantoate + NADP(+) = 2-dehydropantoate + NADPH + H(+)</text>
        <dbReference type="Rhea" id="RHEA:16233"/>
        <dbReference type="ChEBI" id="CHEBI:11561"/>
        <dbReference type="ChEBI" id="CHEBI:15378"/>
        <dbReference type="ChEBI" id="CHEBI:15980"/>
        <dbReference type="ChEBI" id="CHEBI:57783"/>
        <dbReference type="ChEBI" id="CHEBI:58349"/>
        <dbReference type="EC" id="1.1.1.169"/>
    </reaction>
</comment>
<comment type="caution">
    <text evidence="8">The sequence shown here is derived from an EMBL/GenBank/DDBJ whole genome shotgun (WGS) entry which is preliminary data.</text>
</comment>